<dbReference type="AlphaFoldDB" id="A0A0B0NLP2"/>
<sequence>MKYYALWLLLSNMQNYVNYLINMKCYQVSVLTFRGRRQRYVIEENPV</sequence>
<name>A0A0B0NLP2_GOSAR</name>
<evidence type="ECO:0000313" key="2">
    <source>
        <dbReference type="Proteomes" id="UP000032142"/>
    </source>
</evidence>
<reference evidence="2" key="1">
    <citation type="submission" date="2014-09" db="EMBL/GenBank/DDBJ databases">
        <authorList>
            <person name="Mudge J."/>
            <person name="Ramaraj T."/>
            <person name="Lindquist I.E."/>
            <person name="Bharti A.K."/>
            <person name="Sundararajan A."/>
            <person name="Cameron C.T."/>
            <person name="Woodward J.E."/>
            <person name="May G.D."/>
            <person name="Brubaker C."/>
            <person name="Broadhvest J."/>
            <person name="Wilkins T.A."/>
        </authorList>
    </citation>
    <scope>NUCLEOTIDE SEQUENCE</scope>
    <source>
        <strain evidence="2">cv. AKA8401</strain>
    </source>
</reference>
<organism evidence="1 2">
    <name type="scientific">Gossypium arboreum</name>
    <name type="common">Tree cotton</name>
    <name type="synonym">Gossypium nanking</name>
    <dbReference type="NCBI Taxonomy" id="29729"/>
    <lineage>
        <taxon>Eukaryota</taxon>
        <taxon>Viridiplantae</taxon>
        <taxon>Streptophyta</taxon>
        <taxon>Embryophyta</taxon>
        <taxon>Tracheophyta</taxon>
        <taxon>Spermatophyta</taxon>
        <taxon>Magnoliopsida</taxon>
        <taxon>eudicotyledons</taxon>
        <taxon>Gunneridae</taxon>
        <taxon>Pentapetalae</taxon>
        <taxon>rosids</taxon>
        <taxon>malvids</taxon>
        <taxon>Malvales</taxon>
        <taxon>Malvaceae</taxon>
        <taxon>Malvoideae</taxon>
        <taxon>Gossypium</taxon>
    </lineage>
</organism>
<accession>A0A0B0NLP2</accession>
<dbReference type="Proteomes" id="UP000032142">
    <property type="component" value="Unassembled WGS sequence"/>
</dbReference>
<keyword evidence="2" id="KW-1185">Reference proteome</keyword>
<gene>
    <name evidence="1" type="ORF">F383_16722</name>
</gene>
<dbReference type="EMBL" id="KN398180">
    <property type="protein sequence ID" value="KHG12714.1"/>
    <property type="molecule type" value="Genomic_DNA"/>
</dbReference>
<proteinExistence type="predicted"/>
<evidence type="ECO:0000313" key="1">
    <source>
        <dbReference type="EMBL" id="KHG12714.1"/>
    </source>
</evidence>
<protein>
    <submittedName>
        <fullName evidence="1">Uncharacterized protein</fullName>
    </submittedName>
</protein>